<organism evidence="1">
    <name type="scientific">Brachypodium distachyon</name>
    <name type="common">Purple false brome</name>
    <name type="synonym">Trachynia distachya</name>
    <dbReference type="NCBI Taxonomy" id="15368"/>
    <lineage>
        <taxon>Eukaryota</taxon>
        <taxon>Viridiplantae</taxon>
        <taxon>Streptophyta</taxon>
        <taxon>Embryophyta</taxon>
        <taxon>Tracheophyta</taxon>
        <taxon>Spermatophyta</taxon>
        <taxon>Magnoliopsida</taxon>
        <taxon>Liliopsida</taxon>
        <taxon>Poales</taxon>
        <taxon>Poaceae</taxon>
        <taxon>BOP clade</taxon>
        <taxon>Pooideae</taxon>
        <taxon>Stipodae</taxon>
        <taxon>Brachypodieae</taxon>
        <taxon>Brachypodium</taxon>
    </lineage>
</organism>
<evidence type="ECO:0000313" key="2">
    <source>
        <dbReference type="EnsemblPlants" id="PNT77859"/>
    </source>
</evidence>
<reference evidence="2" key="3">
    <citation type="submission" date="2018-08" db="UniProtKB">
        <authorList>
            <consortium name="EnsemblPlants"/>
        </authorList>
    </citation>
    <scope>IDENTIFICATION</scope>
    <source>
        <strain evidence="2">cv. Bd21</strain>
    </source>
</reference>
<dbReference type="AlphaFoldDB" id="A0A2K2DUB3"/>
<evidence type="ECO:0000313" key="1">
    <source>
        <dbReference type="EMBL" id="PNT77859.1"/>
    </source>
</evidence>
<reference evidence="1 2" key="1">
    <citation type="journal article" date="2010" name="Nature">
        <title>Genome sequencing and analysis of the model grass Brachypodium distachyon.</title>
        <authorList>
            <consortium name="International Brachypodium Initiative"/>
        </authorList>
    </citation>
    <scope>NUCLEOTIDE SEQUENCE [LARGE SCALE GENOMIC DNA]</scope>
    <source>
        <strain evidence="1 2">Bd21</strain>
    </source>
</reference>
<evidence type="ECO:0000313" key="3">
    <source>
        <dbReference type="Proteomes" id="UP000008810"/>
    </source>
</evidence>
<gene>
    <name evidence="1" type="ORF">BRADI_1g69725v3</name>
</gene>
<accession>A0A2K2DUB3</accession>
<proteinExistence type="predicted"/>
<name>A0A2K2DUB3_BRADI</name>
<reference evidence="1" key="2">
    <citation type="submission" date="2017-06" db="EMBL/GenBank/DDBJ databases">
        <title>WGS assembly of Brachypodium distachyon.</title>
        <authorList>
            <consortium name="The International Brachypodium Initiative"/>
            <person name="Lucas S."/>
            <person name="Harmon-Smith M."/>
            <person name="Lail K."/>
            <person name="Tice H."/>
            <person name="Grimwood J."/>
            <person name="Bruce D."/>
            <person name="Barry K."/>
            <person name="Shu S."/>
            <person name="Lindquist E."/>
            <person name="Wang M."/>
            <person name="Pitluck S."/>
            <person name="Vogel J.P."/>
            <person name="Garvin D.F."/>
            <person name="Mockler T.C."/>
            <person name="Schmutz J."/>
            <person name="Rokhsar D."/>
            <person name="Bevan M.W."/>
        </authorList>
    </citation>
    <scope>NUCLEOTIDE SEQUENCE</scope>
    <source>
        <strain evidence="1">Bd21</strain>
    </source>
</reference>
<dbReference type="Gramene" id="PNT77859">
    <property type="protein sequence ID" value="PNT77859"/>
    <property type="gene ID" value="BRADI_1g69725v3"/>
</dbReference>
<dbReference type="EnsemblPlants" id="PNT77859">
    <property type="protein sequence ID" value="PNT77859"/>
    <property type="gene ID" value="BRADI_1g69725v3"/>
</dbReference>
<dbReference type="EMBL" id="CM000880">
    <property type="protein sequence ID" value="PNT77859.1"/>
    <property type="molecule type" value="Genomic_DNA"/>
</dbReference>
<protein>
    <submittedName>
        <fullName evidence="1 2">Uncharacterized protein</fullName>
    </submittedName>
</protein>
<dbReference type="InParanoid" id="A0A2K2DUB3"/>
<sequence>MCVHVPLTRGTGSVGPAVRRGLWPWYGGKRVKAWVERSHRRGSGTGGRNRGRGARCHANSARGGVWGGRRLVVRACPGTSGASWAAGAMACLVHREKLELEKLWSSGDWWAVGVG</sequence>
<keyword evidence="3" id="KW-1185">Reference proteome</keyword>
<dbReference type="Proteomes" id="UP000008810">
    <property type="component" value="Chromosome 1"/>
</dbReference>